<dbReference type="EMBL" id="VSKM01000034">
    <property type="protein sequence ID" value="TYB69022.1"/>
    <property type="molecule type" value="Genomic_DNA"/>
</dbReference>
<comment type="caution">
    <text evidence="1">The sequence shown here is derived from an EMBL/GenBank/DDBJ whole genome shotgun (WGS) entry which is preliminary data.</text>
</comment>
<proteinExistence type="predicted"/>
<protein>
    <submittedName>
        <fullName evidence="1">Uncharacterized protein</fullName>
    </submittedName>
</protein>
<reference evidence="1 2" key="1">
    <citation type="submission" date="2019-08" db="EMBL/GenBank/DDBJ databases">
        <title>Genomes of Antarctic Bizionia species.</title>
        <authorList>
            <person name="Bowman J.P."/>
        </authorList>
    </citation>
    <scope>NUCLEOTIDE SEQUENCE [LARGE SCALE GENOMIC DNA]</scope>
    <source>
        <strain evidence="1 2">HFD</strain>
    </source>
</reference>
<dbReference type="RefSeq" id="WP_148371036.1">
    <property type="nucleotide sequence ID" value="NZ_VSKM01000034.1"/>
</dbReference>
<gene>
    <name evidence="1" type="ORF">ES676_14495</name>
</gene>
<evidence type="ECO:0000313" key="2">
    <source>
        <dbReference type="Proteomes" id="UP000323324"/>
    </source>
</evidence>
<dbReference type="Proteomes" id="UP000323324">
    <property type="component" value="Unassembled WGS sequence"/>
</dbReference>
<keyword evidence="2" id="KW-1185">Reference proteome</keyword>
<name>A0A8H2QDE9_9FLAO</name>
<organism evidence="1 2">
    <name type="scientific">Bizionia saleffrena</name>
    <dbReference type="NCBI Taxonomy" id="291189"/>
    <lineage>
        <taxon>Bacteria</taxon>
        <taxon>Pseudomonadati</taxon>
        <taxon>Bacteroidota</taxon>
        <taxon>Flavobacteriia</taxon>
        <taxon>Flavobacteriales</taxon>
        <taxon>Flavobacteriaceae</taxon>
        <taxon>Bizionia</taxon>
    </lineage>
</organism>
<dbReference type="AlphaFoldDB" id="A0A8H2QDE9"/>
<evidence type="ECO:0000313" key="1">
    <source>
        <dbReference type="EMBL" id="TYB69022.1"/>
    </source>
</evidence>
<accession>A0A8H2QDE9</accession>
<sequence>MKQKIILIIIFGFTFLTTKAQIGMTKTEALKAYSESFLRESKTSSGTEYIVLEKDLENKISGKFVQYKAIYFDLEIDGKYMCSSYKIIEPSSEVNNWIKVLKELNYVKLTDLKYKDYEKRLIYEITIDKDACFLNVYFDNKL</sequence>